<dbReference type="AlphaFoldDB" id="A0A8X6UMX5"/>
<evidence type="ECO:0000313" key="3">
    <source>
        <dbReference type="Proteomes" id="UP000887013"/>
    </source>
</evidence>
<evidence type="ECO:0000256" key="1">
    <source>
        <dbReference type="SAM" id="MobiDB-lite"/>
    </source>
</evidence>
<protein>
    <submittedName>
        <fullName evidence="2">Uncharacterized protein</fullName>
    </submittedName>
</protein>
<evidence type="ECO:0000313" key="2">
    <source>
        <dbReference type="EMBL" id="GFU39068.1"/>
    </source>
</evidence>
<sequence>MENIWTTLLSQEIDKTDNPYLTFETLVLRLLKRTAAAFHLPWSHVLDVARQAPCMMDVSLHQDLHLLWKRRTKSVTLDEQHSVERILGRDHVRLSDLTKLVSILFKVAEPRHVHAFFAVDGYLGDDPKKYMDVFRYEDEDFRAKHVRGVRLLYHFGVVETPQECRALLDSIFDGTCATPRVRDLYVECVGGEVADIAEWRREQQEKTKKKRGGEDDPKEEQPAAKIVVVTEG</sequence>
<gene>
    <name evidence="2" type="primary">AVEN_237935_1</name>
    <name evidence="2" type="ORF">NPIL_106191</name>
</gene>
<dbReference type="OrthoDB" id="6436149at2759"/>
<dbReference type="EMBL" id="BMAW01131348">
    <property type="protein sequence ID" value="GFU39068.1"/>
    <property type="molecule type" value="Genomic_DNA"/>
</dbReference>
<keyword evidence="3" id="KW-1185">Reference proteome</keyword>
<comment type="caution">
    <text evidence="2">The sequence shown here is derived from an EMBL/GenBank/DDBJ whole genome shotgun (WGS) entry which is preliminary data.</text>
</comment>
<proteinExistence type="predicted"/>
<feature type="region of interest" description="Disordered" evidence="1">
    <location>
        <begin position="200"/>
        <end position="232"/>
    </location>
</feature>
<accession>A0A8X6UMX5</accession>
<feature type="compositionally biased region" description="Basic and acidic residues" evidence="1">
    <location>
        <begin position="200"/>
        <end position="222"/>
    </location>
</feature>
<reference evidence="2" key="1">
    <citation type="submission" date="2020-08" db="EMBL/GenBank/DDBJ databases">
        <title>Multicomponent nature underlies the extraordinary mechanical properties of spider dragline silk.</title>
        <authorList>
            <person name="Kono N."/>
            <person name="Nakamura H."/>
            <person name="Mori M."/>
            <person name="Yoshida Y."/>
            <person name="Ohtoshi R."/>
            <person name="Malay A.D."/>
            <person name="Moran D.A.P."/>
            <person name="Tomita M."/>
            <person name="Numata K."/>
            <person name="Arakawa K."/>
        </authorList>
    </citation>
    <scope>NUCLEOTIDE SEQUENCE</scope>
</reference>
<name>A0A8X6UMX5_NEPPI</name>
<dbReference type="Proteomes" id="UP000887013">
    <property type="component" value="Unassembled WGS sequence"/>
</dbReference>
<organism evidence="2 3">
    <name type="scientific">Nephila pilipes</name>
    <name type="common">Giant wood spider</name>
    <name type="synonym">Nephila maculata</name>
    <dbReference type="NCBI Taxonomy" id="299642"/>
    <lineage>
        <taxon>Eukaryota</taxon>
        <taxon>Metazoa</taxon>
        <taxon>Ecdysozoa</taxon>
        <taxon>Arthropoda</taxon>
        <taxon>Chelicerata</taxon>
        <taxon>Arachnida</taxon>
        <taxon>Araneae</taxon>
        <taxon>Araneomorphae</taxon>
        <taxon>Entelegynae</taxon>
        <taxon>Araneoidea</taxon>
        <taxon>Nephilidae</taxon>
        <taxon>Nephila</taxon>
    </lineage>
</organism>